<dbReference type="AlphaFoldDB" id="E4Z6U8"/>
<protein>
    <submittedName>
        <fullName evidence="1">Uncharacterized protein</fullName>
    </submittedName>
</protein>
<sequence length="75" mass="8709">KNTLSGYLLSADQRNGYHVRLFEGESEKHFHSEVLVLRFQITKNDMKEKLETGQSQIAALFYSQHTPRITLGRED</sequence>
<reference evidence="1" key="1">
    <citation type="journal article" date="2010" name="Science">
        <title>Plasticity of animal genome architecture unmasked by rapid evolution of a pelagic tunicate.</title>
        <authorList>
            <person name="Denoeud F."/>
            <person name="Henriet S."/>
            <person name="Mungpakdee S."/>
            <person name="Aury J.M."/>
            <person name="Da Silva C."/>
            <person name="Brinkmann H."/>
            <person name="Mikhaleva J."/>
            <person name="Olsen L.C."/>
            <person name="Jubin C."/>
            <person name="Canestro C."/>
            <person name="Bouquet J.M."/>
            <person name="Danks G."/>
            <person name="Poulain J."/>
            <person name="Campsteijn C."/>
            <person name="Adamski M."/>
            <person name="Cross I."/>
            <person name="Yadetie F."/>
            <person name="Muffato M."/>
            <person name="Louis A."/>
            <person name="Butcher S."/>
            <person name="Tsagkogeorga G."/>
            <person name="Konrad A."/>
            <person name="Singh S."/>
            <person name="Jensen M.F."/>
            <person name="Cong E.H."/>
            <person name="Eikeseth-Otteraa H."/>
            <person name="Noel B."/>
            <person name="Anthouard V."/>
            <person name="Porcel B.M."/>
            <person name="Kachouri-Lafond R."/>
            <person name="Nishino A."/>
            <person name="Ugolini M."/>
            <person name="Chourrout P."/>
            <person name="Nishida H."/>
            <person name="Aasland R."/>
            <person name="Huzurbazar S."/>
            <person name="Westhof E."/>
            <person name="Delsuc F."/>
            <person name="Lehrach H."/>
            <person name="Reinhardt R."/>
            <person name="Weissenbach J."/>
            <person name="Roy S.W."/>
            <person name="Artiguenave F."/>
            <person name="Postlethwait J.H."/>
            <person name="Manak J.R."/>
            <person name="Thompson E.M."/>
            <person name="Jaillon O."/>
            <person name="Du Pasquier L."/>
            <person name="Boudinot P."/>
            <person name="Liberles D.A."/>
            <person name="Volff J.N."/>
            <person name="Philippe H."/>
            <person name="Lenhard B."/>
            <person name="Roest Crollius H."/>
            <person name="Wincker P."/>
            <person name="Chourrout D."/>
        </authorList>
    </citation>
    <scope>NUCLEOTIDE SEQUENCE [LARGE SCALE GENOMIC DNA]</scope>
</reference>
<dbReference type="Proteomes" id="UP000011014">
    <property type="component" value="Unassembled WGS sequence"/>
</dbReference>
<dbReference type="EMBL" id="FN658213">
    <property type="protein sequence ID" value="CBY43426.1"/>
    <property type="molecule type" value="Genomic_DNA"/>
</dbReference>
<evidence type="ECO:0000313" key="1">
    <source>
        <dbReference type="EMBL" id="CBY43426.1"/>
    </source>
</evidence>
<accession>E4Z6U8</accession>
<gene>
    <name evidence="1" type="ORF">GSOID_T00028023001</name>
</gene>
<proteinExistence type="predicted"/>
<name>E4Z6U8_OIKDI</name>
<feature type="non-terminal residue" evidence="1">
    <location>
        <position position="1"/>
    </location>
</feature>
<organism evidence="1">
    <name type="scientific">Oikopleura dioica</name>
    <name type="common">Tunicate</name>
    <dbReference type="NCBI Taxonomy" id="34765"/>
    <lineage>
        <taxon>Eukaryota</taxon>
        <taxon>Metazoa</taxon>
        <taxon>Chordata</taxon>
        <taxon>Tunicata</taxon>
        <taxon>Appendicularia</taxon>
        <taxon>Copelata</taxon>
        <taxon>Oikopleuridae</taxon>
        <taxon>Oikopleura</taxon>
    </lineage>
</organism>